<dbReference type="Pfam" id="PF19353">
    <property type="entry name" value="DUF5930"/>
    <property type="match status" value="1"/>
</dbReference>
<dbReference type="CDD" id="cd12797">
    <property type="entry name" value="M23_peptidase"/>
    <property type="match status" value="1"/>
</dbReference>
<dbReference type="FunFam" id="2.70.70.10:FF:000006">
    <property type="entry name" value="M23 family peptidase"/>
    <property type="match status" value="1"/>
</dbReference>
<protein>
    <submittedName>
        <fullName evidence="6">Murein DD-endopeptidase MepM and murein hydrolase activator NlpD, contain LysM domain</fullName>
    </submittedName>
</protein>
<feature type="domain" description="DUF5930" evidence="5">
    <location>
        <begin position="1"/>
        <end position="318"/>
    </location>
</feature>
<keyword evidence="1" id="KW-0732">Signal</keyword>
<dbReference type="Proteomes" id="UP000198761">
    <property type="component" value="Unassembled WGS sequence"/>
</dbReference>
<evidence type="ECO:0000256" key="1">
    <source>
        <dbReference type="ARBA" id="ARBA00022729"/>
    </source>
</evidence>
<dbReference type="RefSeq" id="WP_091297747.1">
    <property type="nucleotide sequence ID" value="NZ_FOCE01000002.1"/>
</dbReference>
<accession>A0A1H8BHX8</accession>
<keyword evidence="3" id="KW-0812">Transmembrane</keyword>
<feature type="transmembrane region" description="Helical" evidence="3">
    <location>
        <begin position="41"/>
        <end position="63"/>
    </location>
</feature>
<dbReference type="OrthoDB" id="9805070at2"/>
<evidence type="ECO:0000256" key="3">
    <source>
        <dbReference type="SAM" id="Phobius"/>
    </source>
</evidence>
<dbReference type="Gene3D" id="2.70.70.10">
    <property type="entry name" value="Glucose Permease (Domain IIA)"/>
    <property type="match status" value="1"/>
</dbReference>
<name>A0A1H8BHX8_9RHOB</name>
<dbReference type="Pfam" id="PF01551">
    <property type="entry name" value="Peptidase_M23"/>
    <property type="match status" value="1"/>
</dbReference>
<dbReference type="InterPro" id="IPR016047">
    <property type="entry name" value="M23ase_b-sheet_dom"/>
</dbReference>
<sequence length="445" mass="48501">MLTRLSYRINAALERILPEQRLFLKSDASTRFIRLRPMTQAAALAISTALVGWTFVATSIVVMDSIAAGSDEDNAGQRQALFEQRLTALSNDRDLRAEEAVRAQDRFNVALAEMSQMQTRLLASEDRRKELETGIDVIQNTLRRTIQERDAARAEIDRVAAQLTATGQPHTEAGRVQDTVATLEIMSGALKQTAEQRDELARVATEAREETQAIAEAKQELQLRNDAIFARLEEAVTVSMEPLDNMFRAAGLSPEALLKQVRSGYSGQGGPLMPIVSTKGSPLSPDEARANGILGSLDRMNLYRLAAFKAPFANPIPSGRYRFTSGFGVRSDPFNGGARRHEGLDFAGSYGTPIAATADGTVVTAGWKNGYGRAIEVRHDFGLTTLYGHLSEIHVTVGQRVSRGDVIGDMGNSGRSTGTHLHYEVHVGGRPVDPMTYIKAASNVF</sequence>
<keyword evidence="7" id="KW-1185">Reference proteome</keyword>
<dbReference type="InterPro" id="IPR050570">
    <property type="entry name" value="Cell_wall_metabolism_enzyme"/>
</dbReference>
<evidence type="ECO:0000313" key="6">
    <source>
        <dbReference type="EMBL" id="SEM82491.1"/>
    </source>
</evidence>
<keyword evidence="2" id="KW-0175">Coiled coil</keyword>
<evidence type="ECO:0000259" key="5">
    <source>
        <dbReference type="Pfam" id="PF19353"/>
    </source>
</evidence>
<dbReference type="InterPro" id="IPR011055">
    <property type="entry name" value="Dup_hybrid_motif"/>
</dbReference>
<evidence type="ECO:0000259" key="4">
    <source>
        <dbReference type="Pfam" id="PF01551"/>
    </source>
</evidence>
<organism evidence="6 7">
    <name type="scientific">Gemmobacter aquatilis</name>
    <dbReference type="NCBI Taxonomy" id="933059"/>
    <lineage>
        <taxon>Bacteria</taxon>
        <taxon>Pseudomonadati</taxon>
        <taxon>Pseudomonadota</taxon>
        <taxon>Alphaproteobacteria</taxon>
        <taxon>Rhodobacterales</taxon>
        <taxon>Paracoccaceae</taxon>
        <taxon>Gemmobacter</taxon>
    </lineage>
</organism>
<dbReference type="PANTHER" id="PTHR21666:SF289">
    <property type="entry name" value="L-ALA--D-GLU ENDOPEPTIDASE"/>
    <property type="match status" value="1"/>
</dbReference>
<dbReference type="AlphaFoldDB" id="A0A1H8BHX8"/>
<dbReference type="InterPro" id="IPR045974">
    <property type="entry name" value="DUF5930"/>
</dbReference>
<gene>
    <name evidence="6" type="ORF">SAMN04488103_102182</name>
</gene>
<keyword evidence="3" id="KW-1133">Transmembrane helix</keyword>
<dbReference type="EMBL" id="FOCE01000002">
    <property type="protein sequence ID" value="SEM82491.1"/>
    <property type="molecule type" value="Genomic_DNA"/>
</dbReference>
<dbReference type="PANTHER" id="PTHR21666">
    <property type="entry name" value="PEPTIDASE-RELATED"/>
    <property type="match status" value="1"/>
</dbReference>
<keyword evidence="3" id="KW-0472">Membrane</keyword>
<keyword evidence="6" id="KW-0378">Hydrolase</keyword>
<reference evidence="6 7" key="1">
    <citation type="submission" date="2016-10" db="EMBL/GenBank/DDBJ databases">
        <authorList>
            <person name="de Groot N.N."/>
        </authorList>
    </citation>
    <scope>NUCLEOTIDE SEQUENCE [LARGE SCALE GENOMIC DNA]</scope>
    <source>
        <strain evidence="6 7">DSM 3857</strain>
    </source>
</reference>
<dbReference type="GO" id="GO:0004222">
    <property type="term" value="F:metalloendopeptidase activity"/>
    <property type="evidence" value="ECO:0007669"/>
    <property type="project" value="TreeGrafter"/>
</dbReference>
<feature type="coiled-coil region" evidence="2">
    <location>
        <begin position="190"/>
        <end position="224"/>
    </location>
</feature>
<evidence type="ECO:0000256" key="2">
    <source>
        <dbReference type="SAM" id="Coils"/>
    </source>
</evidence>
<feature type="coiled-coil region" evidence="2">
    <location>
        <begin position="135"/>
        <end position="162"/>
    </location>
</feature>
<dbReference type="STRING" id="933059.SAMN04488103_102182"/>
<proteinExistence type="predicted"/>
<dbReference type="SUPFAM" id="SSF51261">
    <property type="entry name" value="Duplicated hybrid motif"/>
    <property type="match status" value="1"/>
</dbReference>
<evidence type="ECO:0000313" key="7">
    <source>
        <dbReference type="Proteomes" id="UP000198761"/>
    </source>
</evidence>
<feature type="domain" description="M23ase beta-sheet core" evidence="4">
    <location>
        <begin position="340"/>
        <end position="434"/>
    </location>
</feature>